<protein>
    <submittedName>
        <fullName evidence="1">DUF6084 family protein</fullName>
    </submittedName>
</protein>
<evidence type="ECO:0000313" key="2">
    <source>
        <dbReference type="Proteomes" id="UP001551695"/>
    </source>
</evidence>
<reference evidence="1 2" key="1">
    <citation type="submission" date="2024-06" db="EMBL/GenBank/DDBJ databases">
        <title>The Natural Products Discovery Center: Release of the First 8490 Sequenced Strains for Exploring Actinobacteria Biosynthetic Diversity.</title>
        <authorList>
            <person name="Kalkreuter E."/>
            <person name="Kautsar S.A."/>
            <person name="Yang D."/>
            <person name="Bader C.D."/>
            <person name="Teijaro C.N."/>
            <person name="Fluegel L."/>
            <person name="Davis C.M."/>
            <person name="Simpson J.R."/>
            <person name="Lauterbach L."/>
            <person name="Steele A.D."/>
            <person name="Gui C."/>
            <person name="Meng S."/>
            <person name="Li G."/>
            <person name="Viehrig K."/>
            <person name="Ye F."/>
            <person name="Su P."/>
            <person name="Kiefer A.F."/>
            <person name="Nichols A."/>
            <person name="Cepeda A.J."/>
            <person name="Yan W."/>
            <person name="Fan B."/>
            <person name="Jiang Y."/>
            <person name="Adhikari A."/>
            <person name="Zheng C.-J."/>
            <person name="Schuster L."/>
            <person name="Cowan T.M."/>
            <person name="Smanski M.J."/>
            <person name="Chevrette M.G."/>
            <person name="De Carvalho L.P.S."/>
            <person name="Shen B."/>
        </authorList>
    </citation>
    <scope>NUCLEOTIDE SEQUENCE [LARGE SCALE GENOMIC DNA]</scope>
    <source>
        <strain evidence="1 2">NPDC050403</strain>
    </source>
</reference>
<organism evidence="1 2">
    <name type="scientific">Nocardia aurea</name>
    <dbReference type="NCBI Taxonomy" id="2144174"/>
    <lineage>
        <taxon>Bacteria</taxon>
        <taxon>Bacillati</taxon>
        <taxon>Actinomycetota</taxon>
        <taxon>Actinomycetes</taxon>
        <taxon>Mycobacteriales</taxon>
        <taxon>Nocardiaceae</taxon>
        <taxon>Nocardia</taxon>
    </lineage>
</organism>
<dbReference type="RefSeq" id="WP_269814749.1">
    <property type="nucleotide sequence ID" value="NZ_JBEXKW010000049.1"/>
</dbReference>
<keyword evidence="2" id="KW-1185">Reference proteome</keyword>
<gene>
    <name evidence="1" type="ORF">AB0I48_12235</name>
</gene>
<accession>A0ABV3FSB6</accession>
<proteinExistence type="predicted"/>
<dbReference type="InterPro" id="IPR045730">
    <property type="entry name" value="DUF6084"/>
</dbReference>
<name>A0ABV3FSB6_9NOCA</name>
<evidence type="ECO:0000313" key="1">
    <source>
        <dbReference type="EMBL" id="MEV0708326.1"/>
    </source>
</evidence>
<comment type="caution">
    <text evidence="1">The sequence shown here is derived from an EMBL/GenBank/DDBJ whole genome shotgun (WGS) entry which is preliminary data.</text>
</comment>
<dbReference type="Pfam" id="PF19562">
    <property type="entry name" value="DUF6084"/>
    <property type="match status" value="1"/>
</dbReference>
<sequence>MSPAYATTFAVLGMAPQPYAVTPTLSARIGIAAIGDEPVHALVLRAQVRIEPHRRPYTDEEGAGLTDLFGPRERWRDTQRSFLWMHCATTVPGFSGGAEVDLPLPCTYDFEVSASKYLHALREGVVPLVFLFSGTVFIRGTSGFAVQQIPWDREDRYAMPVSVWRDLVAANFPDAGWLRLNHATIAALAAYKSGHGLIDFDSAIDRLLTEVSDPAQDAP</sequence>
<dbReference type="Proteomes" id="UP001551695">
    <property type="component" value="Unassembled WGS sequence"/>
</dbReference>
<dbReference type="EMBL" id="JBFAKC010000005">
    <property type="protein sequence ID" value="MEV0708326.1"/>
    <property type="molecule type" value="Genomic_DNA"/>
</dbReference>